<evidence type="ECO:0000313" key="2">
    <source>
        <dbReference type="EMBL" id="GFJ82101.1"/>
    </source>
</evidence>
<accession>A0A6V8KI07</accession>
<evidence type="ECO:0000256" key="1">
    <source>
        <dbReference type="SAM" id="MobiDB-lite"/>
    </source>
</evidence>
<name>A0A6V8KI07_9ACTN</name>
<reference evidence="2 3" key="1">
    <citation type="submission" date="2020-03" db="EMBL/GenBank/DDBJ databases">
        <title>Whole genome shotgun sequence of Phytohabitans houttuyneae NBRC 108639.</title>
        <authorList>
            <person name="Komaki H."/>
            <person name="Tamura T."/>
        </authorList>
    </citation>
    <scope>NUCLEOTIDE SEQUENCE [LARGE SCALE GENOMIC DNA]</scope>
    <source>
        <strain evidence="2 3">NBRC 108639</strain>
    </source>
</reference>
<dbReference type="Proteomes" id="UP000482800">
    <property type="component" value="Unassembled WGS sequence"/>
</dbReference>
<gene>
    <name evidence="2" type="ORF">Phou_062810</name>
</gene>
<protein>
    <submittedName>
        <fullName evidence="2">Uncharacterized protein</fullName>
    </submittedName>
</protein>
<dbReference type="EMBL" id="BLPF01000002">
    <property type="protein sequence ID" value="GFJ82101.1"/>
    <property type="molecule type" value="Genomic_DNA"/>
</dbReference>
<sequence length="81" mass="8340">MRAGVELVTAGIDAQVLSRGQPEPSACTPPEPWDWSGFLTGAGAGIPAATWQWLPAHHRAEAGRSGSPPVNQAVRLGADGV</sequence>
<proteinExistence type="predicted"/>
<comment type="caution">
    <text evidence="2">The sequence shown here is derived from an EMBL/GenBank/DDBJ whole genome shotgun (WGS) entry which is preliminary data.</text>
</comment>
<keyword evidence="3" id="KW-1185">Reference proteome</keyword>
<dbReference type="AlphaFoldDB" id="A0A6V8KI07"/>
<feature type="region of interest" description="Disordered" evidence="1">
    <location>
        <begin position="59"/>
        <end position="81"/>
    </location>
</feature>
<reference evidence="2 3" key="2">
    <citation type="submission" date="2020-03" db="EMBL/GenBank/DDBJ databases">
        <authorList>
            <person name="Ichikawa N."/>
            <person name="Kimura A."/>
            <person name="Kitahashi Y."/>
            <person name="Uohara A."/>
        </authorList>
    </citation>
    <scope>NUCLEOTIDE SEQUENCE [LARGE SCALE GENOMIC DNA]</scope>
    <source>
        <strain evidence="2 3">NBRC 108639</strain>
    </source>
</reference>
<evidence type="ECO:0000313" key="3">
    <source>
        <dbReference type="Proteomes" id="UP000482800"/>
    </source>
</evidence>
<organism evidence="2 3">
    <name type="scientific">Phytohabitans houttuyneae</name>
    <dbReference type="NCBI Taxonomy" id="1076126"/>
    <lineage>
        <taxon>Bacteria</taxon>
        <taxon>Bacillati</taxon>
        <taxon>Actinomycetota</taxon>
        <taxon>Actinomycetes</taxon>
        <taxon>Micromonosporales</taxon>
        <taxon>Micromonosporaceae</taxon>
    </lineage>
</organism>